<comment type="caution">
    <text evidence="3">The sequence shown here is derived from an EMBL/GenBank/DDBJ whole genome shotgun (WGS) entry which is preliminary data.</text>
</comment>
<dbReference type="GO" id="GO:0006355">
    <property type="term" value="P:regulation of DNA-templated transcription"/>
    <property type="evidence" value="ECO:0007669"/>
    <property type="project" value="InterPro"/>
</dbReference>
<gene>
    <name evidence="3" type="ORF">APR03_001927</name>
</gene>
<dbReference type="InterPro" id="IPR005471">
    <property type="entry name" value="Tscrpt_reg_IclR_N"/>
</dbReference>
<dbReference type="AlphaFoldDB" id="A0A9X2JXY5"/>
<reference evidence="3" key="1">
    <citation type="submission" date="2022-06" db="EMBL/GenBank/DDBJ databases">
        <title>Genomic Encyclopedia of Archaeal and Bacterial Type Strains, Phase II (KMG-II): from individual species to whole genera.</title>
        <authorList>
            <person name="Goeker M."/>
        </authorList>
    </citation>
    <scope>NUCLEOTIDE SEQUENCE</scope>
    <source>
        <strain evidence="3">DSM 26652</strain>
    </source>
</reference>
<evidence type="ECO:0000313" key="4">
    <source>
        <dbReference type="Proteomes" id="UP001139493"/>
    </source>
</evidence>
<feature type="domain" description="HTH iclR-type" evidence="2">
    <location>
        <begin position="17"/>
        <end position="61"/>
    </location>
</feature>
<evidence type="ECO:0000259" key="2">
    <source>
        <dbReference type="Pfam" id="PF09339"/>
    </source>
</evidence>
<dbReference type="InterPro" id="IPR000600">
    <property type="entry name" value="ROK"/>
</dbReference>
<dbReference type="InterPro" id="IPR036388">
    <property type="entry name" value="WH-like_DNA-bd_sf"/>
</dbReference>
<comment type="similarity">
    <text evidence="1">Belongs to the ROK (NagC/XylR) family.</text>
</comment>
<name>A0A9X2JXY5_9MICO</name>
<dbReference type="SUPFAM" id="SSF53067">
    <property type="entry name" value="Actin-like ATPase domain"/>
    <property type="match status" value="1"/>
</dbReference>
<evidence type="ECO:0000256" key="1">
    <source>
        <dbReference type="ARBA" id="ARBA00006479"/>
    </source>
</evidence>
<dbReference type="GO" id="GO:0003677">
    <property type="term" value="F:DNA binding"/>
    <property type="evidence" value="ECO:0007669"/>
    <property type="project" value="InterPro"/>
</dbReference>
<dbReference type="Gene3D" id="3.30.420.40">
    <property type="match status" value="2"/>
</dbReference>
<keyword evidence="4" id="KW-1185">Reference proteome</keyword>
<dbReference type="PANTHER" id="PTHR18964:SF149">
    <property type="entry name" value="BIFUNCTIONAL UDP-N-ACETYLGLUCOSAMINE 2-EPIMERASE_N-ACETYLMANNOSAMINE KINASE"/>
    <property type="match status" value="1"/>
</dbReference>
<dbReference type="InterPro" id="IPR043129">
    <property type="entry name" value="ATPase_NBD"/>
</dbReference>
<keyword evidence="3" id="KW-0808">Transferase</keyword>
<accession>A0A9X2JXY5</accession>
<dbReference type="Pfam" id="PF09339">
    <property type="entry name" value="HTH_IclR"/>
    <property type="match status" value="1"/>
</dbReference>
<proteinExistence type="inferred from homology"/>
<sequence length="416" mass="42912">MDSYPVASSARLLRHTNAAAVLRLVWDRPTFTASDVIADTGLTRSTVLALCDELVGRGWVSELDDARAAGEYRMGRPARRYAFDPRSGRVVGVDAGQHHVTASVADLRGAVLGRAVRELTADASPATRVRTIRRAIEEAVADGGGAAGPAGAPAGPVLAVVLGVPAPTDAHGASPPGNQRRFWARMNPELAEQFADVGQSVTVENDANLAAVAEWTIGAGSGLSSFATLLSGERFGAGLIVDGTLLRGHHGGAGEMRLLDLVDGVGSADGLAHVARELVRHAADAGDLPAGSPLRAHDPATLDAADVFAAAQEGDAVALRIVDRLADRLARVCAVIASLLDVERIVVGGALSPALGPVVERATERLPSYIHPPVPAIVASGLGSDAVHVGAVRRALAVVRANPFDFELAREAATRA</sequence>
<organism evidence="3 4">
    <name type="scientific">Promicromonospora thailandica</name>
    <dbReference type="NCBI Taxonomy" id="765201"/>
    <lineage>
        <taxon>Bacteria</taxon>
        <taxon>Bacillati</taxon>
        <taxon>Actinomycetota</taxon>
        <taxon>Actinomycetes</taxon>
        <taxon>Micrococcales</taxon>
        <taxon>Promicromonosporaceae</taxon>
        <taxon>Promicromonospora</taxon>
    </lineage>
</organism>
<protein>
    <submittedName>
        <fullName evidence="3">Sugar kinase of the NBD/HSP70 family, may containing an N-terminal HTH domain</fullName>
    </submittedName>
</protein>
<dbReference type="Proteomes" id="UP001139493">
    <property type="component" value="Unassembled WGS sequence"/>
</dbReference>
<dbReference type="PANTHER" id="PTHR18964">
    <property type="entry name" value="ROK (REPRESSOR, ORF, KINASE) FAMILY"/>
    <property type="match status" value="1"/>
</dbReference>
<dbReference type="GO" id="GO:0016301">
    <property type="term" value="F:kinase activity"/>
    <property type="evidence" value="ECO:0007669"/>
    <property type="project" value="UniProtKB-KW"/>
</dbReference>
<dbReference type="SUPFAM" id="SSF46785">
    <property type="entry name" value="Winged helix' DNA-binding domain"/>
    <property type="match status" value="1"/>
</dbReference>
<dbReference type="Gene3D" id="1.10.10.10">
    <property type="entry name" value="Winged helix-like DNA-binding domain superfamily/Winged helix DNA-binding domain"/>
    <property type="match status" value="1"/>
</dbReference>
<dbReference type="InterPro" id="IPR036390">
    <property type="entry name" value="WH_DNA-bd_sf"/>
</dbReference>
<evidence type="ECO:0000313" key="3">
    <source>
        <dbReference type="EMBL" id="MCP2264589.1"/>
    </source>
</evidence>
<dbReference type="EMBL" id="JAMTCS010000005">
    <property type="protein sequence ID" value="MCP2264589.1"/>
    <property type="molecule type" value="Genomic_DNA"/>
</dbReference>
<dbReference type="Pfam" id="PF00480">
    <property type="entry name" value="ROK"/>
    <property type="match status" value="2"/>
</dbReference>
<keyword evidence="3" id="KW-0418">Kinase</keyword>
<dbReference type="RefSeq" id="WP_253835149.1">
    <property type="nucleotide sequence ID" value="NZ_JAMTCS010000005.1"/>
</dbReference>